<comment type="subcellular location">
    <subcellularLocation>
        <location evidence="1">Cell membrane</location>
        <topology evidence="1">Multi-pass membrane protein</topology>
    </subcellularLocation>
</comment>
<evidence type="ECO:0000313" key="8">
    <source>
        <dbReference type="EMBL" id="AGB50082.1"/>
    </source>
</evidence>
<evidence type="ECO:0000259" key="7">
    <source>
        <dbReference type="Pfam" id="PF09924"/>
    </source>
</evidence>
<dbReference type="GO" id="GO:0005886">
    <property type="term" value="C:plasma membrane"/>
    <property type="evidence" value="ECO:0007669"/>
    <property type="project" value="UniProtKB-SubCell"/>
</dbReference>
<dbReference type="EMBL" id="CP003362">
    <property type="protein sequence ID" value="AGB50082.1"/>
    <property type="molecule type" value="Genomic_DNA"/>
</dbReference>
<feature type="transmembrane region" description="Helical" evidence="6">
    <location>
        <begin position="498"/>
        <end position="518"/>
    </location>
</feature>
<dbReference type="GeneID" id="14406418"/>
<feature type="transmembrane region" description="Helical" evidence="6">
    <location>
        <begin position="458"/>
        <end position="478"/>
    </location>
</feature>
<accession>L0KX98</accession>
<proteinExistence type="predicted"/>
<evidence type="ECO:0000313" key="9">
    <source>
        <dbReference type="Proteomes" id="UP000010866"/>
    </source>
</evidence>
<dbReference type="AlphaFoldDB" id="L0KX98"/>
<reference evidence="9" key="1">
    <citation type="submission" date="2012-02" db="EMBL/GenBank/DDBJ databases">
        <title>Complete sequence of chromosome of Methanomethylovorans hollandica DSM 15978.</title>
        <authorList>
            <person name="Lucas S."/>
            <person name="Copeland A."/>
            <person name="Lapidus A."/>
            <person name="Glavina del Rio T."/>
            <person name="Dalin E."/>
            <person name="Tice H."/>
            <person name="Bruce D."/>
            <person name="Goodwin L."/>
            <person name="Pitluck S."/>
            <person name="Peters L."/>
            <person name="Mikhailova N."/>
            <person name="Held B."/>
            <person name="Kyrpides N."/>
            <person name="Mavromatis K."/>
            <person name="Ivanova N."/>
            <person name="Brettin T."/>
            <person name="Detter J.C."/>
            <person name="Han C."/>
            <person name="Larimer F."/>
            <person name="Land M."/>
            <person name="Hauser L."/>
            <person name="Markowitz V."/>
            <person name="Cheng J.-F."/>
            <person name="Hugenholtz P."/>
            <person name="Woyke T."/>
            <person name="Wu D."/>
            <person name="Spring S."/>
            <person name="Schroeder M."/>
            <person name="Brambilla E."/>
            <person name="Klenk H.-P."/>
            <person name="Eisen J.A."/>
        </authorList>
    </citation>
    <scope>NUCLEOTIDE SEQUENCE [LARGE SCALE GENOMIC DNA]</scope>
    <source>
        <strain evidence="9">DSM 15978 / NBRC 107637 / DMS1</strain>
    </source>
</reference>
<feature type="transmembrane region" description="Helical" evidence="6">
    <location>
        <begin position="369"/>
        <end position="390"/>
    </location>
</feature>
<evidence type="ECO:0000256" key="6">
    <source>
        <dbReference type="SAM" id="Phobius"/>
    </source>
</evidence>
<keyword evidence="5 6" id="KW-0472">Membrane</keyword>
<evidence type="ECO:0000256" key="4">
    <source>
        <dbReference type="ARBA" id="ARBA00022989"/>
    </source>
</evidence>
<evidence type="ECO:0000256" key="2">
    <source>
        <dbReference type="ARBA" id="ARBA00022475"/>
    </source>
</evidence>
<gene>
    <name evidence="8" type="ordered locus">Metho_1905</name>
</gene>
<dbReference type="InterPro" id="IPR024320">
    <property type="entry name" value="LPG_synthase_C"/>
</dbReference>
<evidence type="ECO:0000256" key="1">
    <source>
        <dbReference type="ARBA" id="ARBA00004651"/>
    </source>
</evidence>
<keyword evidence="9" id="KW-1185">Reference proteome</keyword>
<dbReference type="GO" id="GO:0047637">
    <property type="term" value="F:phosphatidylglycerol alanyltransferase activity"/>
    <property type="evidence" value="ECO:0007669"/>
    <property type="project" value="TreeGrafter"/>
</dbReference>
<dbReference type="Gene3D" id="3.40.630.30">
    <property type="match status" value="1"/>
</dbReference>
<feature type="transmembrane region" description="Helical" evidence="6">
    <location>
        <begin position="168"/>
        <end position="189"/>
    </location>
</feature>
<keyword evidence="2" id="KW-1003">Cell membrane</keyword>
<keyword evidence="3 6" id="KW-0812">Transmembrane</keyword>
<name>L0KX98_METHD</name>
<dbReference type="SUPFAM" id="SSF55729">
    <property type="entry name" value="Acyl-CoA N-acyltransferases (Nat)"/>
    <property type="match status" value="1"/>
</dbReference>
<dbReference type="Pfam" id="PF09924">
    <property type="entry name" value="LPG_synthase_C"/>
    <property type="match status" value="1"/>
</dbReference>
<protein>
    <recommendedName>
        <fullName evidence="7">Phosphatidylglycerol lysyltransferase C-terminal domain-containing protein</fullName>
    </recommendedName>
</protein>
<dbReference type="RefSeq" id="WP_015325247.1">
    <property type="nucleotide sequence ID" value="NC_019977.1"/>
</dbReference>
<keyword evidence="4 6" id="KW-1133">Transmembrane helix</keyword>
<evidence type="ECO:0000256" key="5">
    <source>
        <dbReference type="ARBA" id="ARBA00023136"/>
    </source>
</evidence>
<feature type="transmembrane region" description="Helical" evidence="6">
    <location>
        <begin position="285"/>
        <end position="305"/>
    </location>
</feature>
<feature type="transmembrane region" description="Helical" evidence="6">
    <location>
        <begin position="132"/>
        <end position="156"/>
    </location>
</feature>
<feature type="domain" description="Phosphatidylglycerol lysyltransferase C-terminal" evidence="7">
    <location>
        <begin position="542"/>
        <end position="829"/>
    </location>
</feature>
<dbReference type="GO" id="GO:0055091">
    <property type="term" value="P:phospholipid homeostasis"/>
    <property type="evidence" value="ECO:0007669"/>
    <property type="project" value="TreeGrafter"/>
</dbReference>
<dbReference type="OrthoDB" id="130937at2157"/>
<dbReference type="HOGENOM" id="CLU_008255_7_0_2"/>
<feature type="transmembrane region" description="Helical" evidence="6">
    <location>
        <begin position="420"/>
        <end position="437"/>
    </location>
</feature>
<feature type="transmembrane region" description="Helical" evidence="6">
    <location>
        <begin position="209"/>
        <end position="231"/>
    </location>
</feature>
<dbReference type="InterPro" id="IPR016181">
    <property type="entry name" value="Acyl_CoA_acyltransferase"/>
</dbReference>
<dbReference type="KEGG" id="mhz:Metho_1905"/>
<dbReference type="Proteomes" id="UP000010866">
    <property type="component" value="Chromosome"/>
</dbReference>
<sequence>MIQKKNYHAQKIIKKISYLLPIAIFALALWVLDRELQPLQLDQIPASFTDIGSLSVVLASMFTFLSYIALISYDFLAMRYIGQSISFKEILRSSFTSTSISYSIGFNPLTGGSLRYRSYSAYGLTLLQIGKVITFCSITFWLGICFVGGSLLTFYPIELPASLSFYEIFFKVLGACLLLFLIVYLLLCVQHRAFIIKSYEVRFPYLRTALLQILISSIDSVFAGSALYFLLSHSGEISFPYFMAMFLVAQTLAYITTISGGLGVFEAIMLLALAPHLALEEVIVALVMFRIVYYFTPFLVGLIVLSYSEFNTRKEILINLHKKTYLTVSAFTPQLSATLIFFAGAVLLFSEALPPQIEGMRVVETLVPLSLIEYSSLLSSIIGVMLLILANGLWKRVDGAYMLSMIVLLLGSIFSILKGLNYIESAILFSIFLLLLPQRKHFYRKSSLLNQSFSRDNIIAIAVVVLSFIWLGLFAHEPMEYSEELLWQFGTNMYVSRFFRSIVGISIILAVFGVMRLLSGSSKDLKLPNNHEINTVKEIIRESTDTNGNLALLEDKYVLFDEQKTSFLAYGISGKSWVCMGDPIGNCKNIKEMIWDFHEMTNLHQGWTVFYEVSEKYIPYYLDIGLTLIKIGEEARVQLSEFSLEGSAGKDFRYSVKRMEKDGFHFEVMQSEDIPAHAQELKRISDAWLEIKNTKEKSFSMGSFKKEYLANFPLAIIKKGDQIAAFANIWVTADKEEMAIDLMRYDPNISNSTMEYLFTKLMLWGKEKGFNYFSLGMSPLSGLENRTLAPLWNKIGSTIFTHGDYFYNFKGLRAYKEKFNPIWEPRYIALPKGIRQMFVLKDIALLISSGTKELFAK</sequence>
<dbReference type="InterPro" id="IPR051211">
    <property type="entry name" value="PG_lysyltransferase"/>
</dbReference>
<feature type="transmembrane region" description="Helical" evidence="6">
    <location>
        <begin position="12"/>
        <end position="32"/>
    </location>
</feature>
<feature type="transmembrane region" description="Helical" evidence="6">
    <location>
        <begin position="262"/>
        <end position="279"/>
    </location>
</feature>
<feature type="transmembrane region" description="Helical" evidence="6">
    <location>
        <begin position="52"/>
        <end position="76"/>
    </location>
</feature>
<dbReference type="PANTHER" id="PTHR34697">
    <property type="entry name" value="PHOSPHATIDYLGLYCEROL LYSYLTRANSFERASE"/>
    <property type="match status" value="1"/>
</dbReference>
<evidence type="ECO:0000256" key="3">
    <source>
        <dbReference type="ARBA" id="ARBA00022692"/>
    </source>
</evidence>
<organism evidence="8 9">
    <name type="scientific">Methanomethylovorans hollandica (strain DSM 15978 / NBRC 107637 / DMS1)</name>
    <dbReference type="NCBI Taxonomy" id="867904"/>
    <lineage>
        <taxon>Archaea</taxon>
        <taxon>Methanobacteriati</taxon>
        <taxon>Methanobacteriota</taxon>
        <taxon>Stenosarchaea group</taxon>
        <taxon>Methanomicrobia</taxon>
        <taxon>Methanosarcinales</taxon>
        <taxon>Methanosarcinaceae</taxon>
        <taxon>Methanomethylovorans</taxon>
    </lineage>
</organism>
<dbReference type="STRING" id="867904.Metho_1905"/>
<dbReference type="NCBIfam" id="NF033480">
    <property type="entry name" value="bifunc_MprF"/>
    <property type="match status" value="1"/>
</dbReference>
<feature type="transmembrane region" description="Helical" evidence="6">
    <location>
        <begin position="325"/>
        <end position="349"/>
    </location>
</feature>
<dbReference type="PANTHER" id="PTHR34697:SF2">
    <property type="entry name" value="PHOSPHATIDYLGLYCEROL LYSYLTRANSFERASE"/>
    <property type="match status" value="1"/>
</dbReference>